<reference evidence="1 2" key="2">
    <citation type="submission" date="2019-09" db="EMBL/GenBank/DDBJ databases">
        <authorList>
            <person name="Jin C."/>
        </authorList>
    </citation>
    <scope>NUCLEOTIDE SEQUENCE [LARGE SCALE GENOMIC DNA]</scope>
    <source>
        <strain evidence="1 2">AN110305</strain>
    </source>
</reference>
<dbReference type="OrthoDB" id="157052at2"/>
<accession>A0A5B2X895</accession>
<sequence>MDDLASARRIWAQLELYHGVTYFGREGRAVTDELGCKGGWMGYFGTRAAPLGAASPELVTAVFYNFHPARVARAVPDTWRIAAPERYLAARLDGVDRALRRILGDDVVAGDAVAEAAELAVAAAGLVPLAGRPLGAANAALPWSDQPHLALWQATTVVREARGDGHFAALSAALLDGCETLVVFASDHGVDADYMRQARGWSTEEWAAATDRLVDRGLLTEAGGLTDAGRELRAWVELRTDEAAVAPWTALGADRATRLGELLDPLLRDLVGDNRAVLDNPMLPDVATVFAER</sequence>
<dbReference type="Pfam" id="PF21863">
    <property type="entry name" value="HTH_67"/>
    <property type="match status" value="1"/>
</dbReference>
<gene>
    <name evidence="1" type="ORF">F0L68_21425</name>
</gene>
<name>A0A5B2X895_9PSEU</name>
<evidence type="ECO:0008006" key="3">
    <source>
        <dbReference type="Google" id="ProtNLM"/>
    </source>
</evidence>
<dbReference type="EMBL" id="VUOB01000038">
    <property type="protein sequence ID" value="KAA2259494.1"/>
    <property type="molecule type" value="Genomic_DNA"/>
</dbReference>
<keyword evidence="2" id="KW-1185">Reference proteome</keyword>
<evidence type="ECO:0000313" key="1">
    <source>
        <dbReference type="EMBL" id="KAA2259494.1"/>
    </source>
</evidence>
<organism evidence="1 2">
    <name type="scientific">Solihabitans fulvus</name>
    <dbReference type="NCBI Taxonomy" id="1892852"/>
    <lineage>
        <taxon>Bacteria</taxon>
        <taxon>Bacillati</taxon>
        <taxon>Actinomycetota</taxon>
        <taxon>Actinomycetes</taxon>
        <taxon>Pseudonocardiales</taxon>
        <taxon>Pseudonocardiaceae</taxon>
        <taxon>Solihabitans</taxon>
    </lineage>
</organism>
<dbReference type="Proteomes" id="UP000323454">
    <property type="component" value="Unassembled WGS sequence"/>
</dbReference>
<evidence type="ECO:0000313" key="2">
    <source>
        <dbReference type="Proteomes" id="UP000323454"/>
    </source>
</evidence>
<dbReference type="AlphaFoldDB" id="A0A5B2X895"/>
<dbReference type="InterPro" id="IPR054058">
    <property type="entry name" value="HTH_67"/>
</dbReference>
<comment type="caution">
    <text evidence="1">The sequence shown here is derived from an EMBL/GenBank/DDBJ whole genome shotgun (WGS) entry which is preliminary data.</text>
</comment>
<dbReference type="RefSeq" id="WP_149851407.1">
    <property type="nucleotide sequence ID" value="NZ_VUOB01000038.1"/>
</dbReference>
<proteinExistence type="predicted"/>
<reference evidence="1 2" key="1">
    <citation type="submission" date="2019-09" db="EMBL/GenBank/DDBJ databases">
        <title>Goodfellowia gen. nov., a new genus of the Pseudonocardineae related to Actinoalloteichus, containing Goodfellowia coeruleoviolacea gen. nov., comb. nov. gen. nov., comb. nov.</title>
        <authorList>
            <person name="Labeda D."/>
        </authorList>
    </citation>
    <scope>NUCLEOTIDE SEQUENCE [LARGE SCALE GENOMIC DNA]</scope>
    <source>
        <strain evidence="1 2">AN110305</strain>
    </source>
</reference>
<dbReference type="NCBIfam" id="NF047719">
    <property type="entry name" value="SCO6745_fam_HTH"/>
    <property type="match status" value="1"/>
</dbReference>
<protein>
    <recommendedName>
        <fullName evidence="3">SalK</fullName>
    </recommendedName>
</protein>